<dbReference type="PANTHER" id="PTHR30352:SF4">
    <property type="entry name" value="PYRUVATE FORMATE-LYASE 2-ACTIVATING ENZYME"/>
    <property type="match status" value="1"/>
</dbReference>
<evidence type="ECO:0000256" key="2">
    <source>
        <dbReference type="ARBA" id="ARBA00022485"/>
    </source>
</evidence>
<keyword evidence="5" id="KW-0408">Iron</keyword>
<dbReference type="InterPro" id="IPR058240">
    <property type="entry name" value="rSAM_sf"/>
</dbReference>
<evidence type="ECO:0000259" key="7">
    <source>
        <dbReference type="PROSITE" id="PS51918"/>
    </source>
</evidence>
<evidence type="ECO:0000256" key="4">
    <source>
        <dbReference type="ARBA" id="ARBA00022723"/>
    </source>
</evidence>
<accession>A0A923RPQ0</accession>
<name>A0A923RPQ0_9FIRM</name>
<evidence type="ECO:0000313" key="9">
    <source>
        <dbReference type="Proteomes" id="UP000649345"/>
    </source>
</evidence>
<feature type="domain" description="Radical SAM core" evidence="7">
    <location>
        <begin position="15"/>
        <end position="299"/>
    </location>
</feature>
<dbReference type="Proteomes" id="UP000649345">
    <property type="component" value="Unassembled WGS sequence"/>
</dbReference>
<dbReference type="NCBIfam" id="TIGR02494">
    <property type="entry name" value="PFLE_PFLC"/>
    <property type="match status" value="1"/>
</dbReference>
<comment type="caution">
    <text evidence="8">The sequence shown here is derived from an EMBL/GenBank/DDBJ whole genome shotgun (WGS) entry which is preliminary data.</text>
</comment>
<keyword evidence="6" id="KW-0411">Iron-sulfur</keyword>
<dbReference type="RefSeq" id="WP_186873721.1">
    <property type="nucleotide sequence ID" value="NZ_JACOOR010000007.1"/>
</dbReference>
<dbReference type="PIRSF" id="PIRSF000371">
    <property type="entry name" value="PFL_act_enz"/>
    <property type="match status" value="1"/>
</dbReference>
<dbReference type="PANTHER" id="PTHR30352">
    <property type="entry name" value="PYRUVATE FORMATE-LYASE-ACTIVATING ENZYME"/>
    <property type="match status" value="1"/>
</dbReference>
<dbReference type="GO" id="GO:0051539">
    <property type="term" value="F:4 iron, 4 sulfur cluster binding"/>
    <property type="evidence" value="ECO:0007669"/>
    <property type="project" value="UniProtKB-KW"/>
</dbReference>
<dbReference type="InterPro" id="IPR012839">
    <property type="entry name" value="Organic_radical_activase"/>
</dbReference>
<dbReference type="CDD" id="cd01335">
    <property type="entry name" value="Radical_SAM"/>
    <property type="match status" value="1"/>
</dbReference>
<dbReference type="InterPro" id="IPR007197">
    <property type="entry name" value="rSAM"/>
</dbReference>
<dbReference type="AlphaFoldDB" id="A0A923RPQ0"/>
<protein>
    <submittedName>
        <fullName evidence="8">Glycyl-radical enzyme activating protein</fullName>
    </submittedName>
</protein>
<dbReference type="InterPro" id="IPR013785">
    <property type="entry name" value="Aldolase_TIM"/>
</dbReference>
<keyword evidence="9" id="KW-1185">Reference proteome</keyword>
<reference evidence="8" key="1">
    <citation type="submission" date="2020-08" db="EMBL/GenBank/DDBJ databases">
        <title>Genome public.</title>
        <authorList>
            <person name="Liu C."/>
            <person name="Sun Q."/>
        </authorList>
    </citation>
    <scope>NUCLEOTIDE SEQUENCE</scope>
    <source>
        <strain evidence="8">NSJ-68</strain>
    </source>
</reference>
<comment type="cofactor">
    <cofactor evidence="1">
        <name>[4Fe-4S] cluster</name>
        <dbReference type="ChEBI" id="CHEBI:49883"/>
    </cofactor>
</comment>
<organism evidence="8 9">
    <name type="scientific">Anaerosacchariphilus hominis</name>
    <dbReference type="NCBI Taxonomy" id="2763017"/>
    <lineage>
        <taxon>Bacteria</taxon>
        <taxon>Bacillati</taxon>
        <taxon>Bacillota</taxon>
        <taxon>Clostridia</taxon>
        <taxon>Lachnospirales</taxon>
        <taxon>Lachnospiraceae</taxon>
        <taxon>Anaerosacchariphilus</taxon>
    </lineage>
</organism>
<dbReference type="InterPro" id="IPR040074">
    <property type="entry name" value="BssD/PflA/YjjW"/>
</dbReference>
<dbReference type="EMBL" id="JACOOR010000007">
    <property type="protein sequence ID" value="MBC5660550.1"/>
    <property type="molecule type" value="Genomic_DNA"/>
</dbReference>
<dbReference type="GO" id="GO:0046872">
    <property type="term" value="F:metal ion binding"/>
    <property type="evidence" value="ECO:0007669"/>
    <property type="project" value="UniProtKB-KW"/>
</dbReference>
<dbReference type="InterPro" id="IPR034457">
    <property type="entry name" value="Organic_radical-activating"/>
</dbReference>
<dbReference type="SUPFAM" id="SSF102114">
    <property type="entry name" value="Radical SAM enzymes"/>
    <property type="match status" value="1"/>
</dbReference>
<dbReference type="Pfam" id="PF04055">
    <property type="entry name" value="Radical_SAM"/>
    <property type="match status" value="1"/>
</dbReference>
<dbReference type="Gene3D" id="3.20.20.70">
    <property type="entry name" value="Aldolase class I"/>
    <property type="match status" value="1"/>
</dbReference>
<dbReference type="PROSITE" id="PS51918">
    <property type="entry name" value="RADICAL_SAM"/>
    <property type="match status" value="1"/>
</dbReference>
<gene>
    <name evidence="8" type="ORF">H8S44_12310</name>
</gene>
<keyword evidence="2" id="KW-0004">4Fe-4S</keyword>
<evidence type="ECO:0000256" key="3">
    <source>
        <dbReference type="ARBA" id="ARBA00022691"/>
    </source>
</evidence>
<dbReference type="SFLD" id="SFLDG01118">
    <property type="entry name" value="activating_enzymes__group_2"/>
    <property type="match status" value="1"/>
</dbReference>
<dbReference type="GO" id="GO:0016491">
    <property type="term" value="F:oxidoreductase activity"/>
    <property type="evidence" value="ECO:0007669"/>
    <property type="project" value="InterPro"/>
</dbReference>
<proteinExistence type="predicted"/>
<dbReference type="SUPFAM" id="SSF54862">
    <property type="entry name" value="4Fe-4S ferredoxins"/>
    <property type="match status" value="1"/>
</dbReference>
<evidence type="ECO:0000256" key="1">
    <source>
        <dbReference type="ARBA" id="ARBA00001966"/>
    </source>
</evidence>
<dbReference type="SFLD" id="SFLDS00029">
    <property type="entry name" value="Radical_SAM"/>
    <property type="match status" value="1"/>
</dbReference>
<evidence type="ECO:0000256" key="5">
    <source>
        <dbReference type="ARBA" id="ARBA00023004"/>
    </source>
</evidence>
<dbReference type="SFLD" id="SFLDG01066">
    <property type="entry name" value="organic_radical-activating_enz"/>
    <property type="match status" value="1"/>
</dbReference>
<evidence type="ECO:0000313" key="8">
    <source>
        <dbReference type="EMBL" id="MBC5660550.1"/>
    </source>
</evidence>
<keyword evidence="3" id="KW-0949">S-adenosyl-L-methionine</keyword>
<evidence type="ECO:0000256" key="6">
    <source>
        <dbReference type="ARBA" id="ARBA00023014"/>
    </source>
</evidence>
<keyword evidence="4" id="KW-0479">Metal-binding</keyword>
<sequence length="301" mass="33125">MTKGMIFDIQRYSIHDGPGIRTTVFLKECPLRCAWCANPESWGSVPRLFHLQSRCIRCFSCAAAAKEGQVKAAPDGPIFDFGSCTGDDALRLAAACPAGALVVKGTPMAPEEVFRVIERDLPFYERSGGGVTLSGGEPLLQKDFAKELLTLCKEARISTAVETTGLVPWETFAELQGLVDLYLYDIKHLDPEVHKARTGRSNEQISENLKKLSATDAHIHVRTPVIPGFNDTPEALRAIADFLDALGIRERTLLPFHQYGSSKFRSCGLSYQMDSVPQMTPETLQHLAETSKFYQTGGNKS</sequence>